<name>A0A4U5M7M5_STECR</name>
<accession>A0A4U5M7M5</accession>
<proteinExistence type="predicted"/>
<dbReference type="Proteomes" id="UP000298663">
    <property type="component" value="Unassembled WGS sequence"/>
</dbReference>
<gene>
    <name evidence="1" type="ORF">L596_025099</name>
</gene>
<protein>
    <submittedName>
        <fullName evidence="1">Uncharacterized protein</fullName>
    </submittedName>
</protein>
<evidence type="ECO:0000313" key="1">
    <source>
        <dbReference type="EMBL" id="TKR64593.1"/>
    </source>
</evidence>
<reference evidence="1 2" key="2">
    <citation type="journal article" date="2019" name="G3 (Bethesda)">
        <title>Hybrid Assembly of the Genome of the Entomopathogenic Nematode Steinernema carpocapsae Identifies the X-Chromosome.</title>
        <authorList>
            <person name="Serra L."/>
            <person name="Macchietto M."/>
            <person name="Macias-Munoz A."/>
            <person name="McGill C.J."/>
            <person name="Rodriguez I.M."/>
            <person name="Rodriguez B."/>
            <person name="Murad R."/>
            <person name="Mortazavi A."/>
        </authorList>
    </citation>
    <scope>NUCLEOTIDE SEQUENCE [LARGE SCALE GENOMIC DNA]</scope>
    <source>
        <strain evidence="1 2">ALL</strain>
    </source>
</reference>
<comment type="caution">
    <text evidence="1">The sequence shown here is derived from an EMBL/GenBank/DDBJ whole genome shotgun (WGS) entry which is preliminary data.</text>
</comment>
<organism evidence="1 2">
    <name type="scientific">Steinernema carpocapsae</name>
    <name type="common">Entomopathogenic nematode</name>
    <dbReference type="NCBI Taxonomy" id="34508"/>
    <lineage>
        <taxon>Eukaryota</taxon>
        <taxon>Metazoa</taxon>
        <taxon>Ecdysozoa</taxon>
        <taxon>Nematoda</taxon>
        <taxon>Chromadorea</taxon>
        <taxon>Rhabditida</taxon>
        <taxon>Tylenchina</taxon>
        <taxon>Panagrolaimomorpha</taxon>
        <taxon>Strongyloidoidea</taxon>
        <taxon>Steinernematidae</taxon>
        <taxon>Steinernema</taxon>
    </lineage>
</organism>
<dbReference type="EMBL" id="AZBU02000009">
    <property type="protein sequence ID" value="TKR64593.1"/>
    <property type="molecule type" value="Genomic_DNA"/>
</dbReference>
<dbReference type="AlphaFoldDB" id="A0A4U5M7M5"/>
<reference evidence="1 2" key="1">
    <citation type="journal article" date="2015" name="Genome Biol.">
        <title>Comparative genomics of Steinernema reveals deeply conserved gene regulatory networks.</title>
        <authorList>
            <person name="Dillman A.R."/>
            <person name="Macchietto M."/>
            <person name="Porter C.F."/>
            <person name="Rogers A."/>
            <person name="Williams B."/>
            <person name="Antoshechkin I."/>
            <person name="Lee M.M."/>
            <person name="Goodwin Z."/>
            <person name="Lu X."/>
            <person name="Lewis E.E."/>
            <person name="Goodrich-Blair H."/>
            <person name="Stock S.P."/>
            <person name="Adams B.J."/>
            <person name="Sternberg P.W."/>
            <person name="Mortazavi A."/>
        </authorList>
    </citation>
    <scope>NUCLEOTIDE SEQUENCE [LARGE SCALE GENOMIC DNA]</scope>
    <source>
        <strain evidence="1 2">ALL</strain>
    </source>
</reference>
<keyword evidence="2" id="KW-1185">Reference proteome</keyword>
<sequence>MYFYNGFKAAHQKNVRWLHDNRNFFYPNIYIDRSMEGQLTWAKRSWPFLSHDDCVHIAKENAKVRNNGKGFMETVMKTWLFDEKVFYMFLLLILVDRSLEFSKVPEVKRGFAKLRNEIVAEMWKYHEENGNDALERSLAANQLLNFVKVSIFRFQDLTN</sequence>
<evidence type="ECO:0000313" key="2">
    <source>
        <dbReference type="Proteomes" id="UP000298663"/>
    </source>
</evidence>